<accession>A0A8H5ETR0</accession>
<feature type="compositionally biased region" description="Pro residues" evidence="1">
    <location>
        <begin position="532"/>
        <end position="542"/>
    </location>
</feature>
<proteinExistence type="predicted"/>
<keyword evidence="3" id="KW-1185">Reference proteome</keyword>
<dbReference type="OrthoDB" id="9402762at2759"/>
<feature type="compositionally biased region" description="Basic and acidic residues" evidence="1">
    <location>
        <begin position="552"/>
        <end position="564"/>
    </location>
</feature>
<evidence type="ECO:0000313" key="2">
    <source>
        <dbReference type="EMBL" id="KAF5312071.1"/>
    </source>
</evidence>
<dbReference type="PANTHER" id="PTHR13265:SF0">
    <property type="entry name" value="HPR1"/>
    <property type="match status" value="1"/>
</dbReference>
<sequence length="730" mass="81959">MISLQPHLDALLKSLPPAPVDQSKLDGAVVRVLKDTKDNTWPENRKTQWEHVLRNDIFQLAATEGIALKKGSEQYYFDLSTKLDLVLTFTEHDVCEPNFPFYILQDVLEIQTIQSCSHVFSWIESRTARLTKDMVPQKGKALVLLRTLNDLLRRLSKMGANTIFCGRILTFLSGVFPLGERSGVNLRGEYGPVWEGVQFHDKQKHKEEDEVMKVDAEGPSIPEEDKMQVDSKKELTEEEKKEEVYNTFWSLQTWFAKPPLFANKDALGEFKDAVTKVIPIIKEATAKERAMMGSRTSNGAAVLKRKREPEEETNLNEYFFAKFLTSPDLLDLEIADTHFRRQILFQLLVLLNHLLNFTPSAKAAWFLPRNRSLQMEFTLEEQDARWVSDTINKVLDELKQTSPNGRVFADTVHTILDREKNWTKWKNELCTPFDKEPYSEEMNGEKVGLFEATAEERRKMREPPPDWKYKLGTESLTEIWEDGYTELGCLQDPVPAGDINTFAKKIKLENFNIGKRERMLAAQRARAAPVAAPAPAPTPAAPLPAITITQDQPEKSENATDRIDSVPGLVAPRPISANSSLHPSLPPKPSRESAENGSSAATTPVPQPAPETVPTPTPVVEKPVIPLDPQIAALEENKVRWAWLGLRSARDIYLQHFGKIGGGDIELLVKEIEKDKLEKEKVLRGEVPAPEGTAVEENEAMSPGAVAPPPGHGTESNRRAGDSDTKMDTA</sequence>
<dbReference type="EMBL" id="JAACJJ010000056">
    <property type="protein sequence ID" value="KAF5312071.1"/>
    <property type="molecule type" value="Genomic_DNA"/>
</dbReference>
<dbReference type="Proteomes" id="UP000567179">
    <property type="component" value="Unassembled WGS sequence"/>
</dbReference>
<evidence type="ECO:0008006" key="4">
    <source>
        <dbReference type="Google" id="ProtNLM"/>
    </source>
</evidence>
<dbReference type="GO" id="GO:0006406">
    <property type="term" value="P:mRNA export from nucleus"/>
    <property type="evidence" value="ECO:0007669"/>
    <property type="project" value="TreeGrafter"/>
</dbReference>
<dbReference type="Pfam" id="PF11957">
    <property type="entry name" value="efThoc1"/>
    <property type="match status" value="1"/>
</dbReference>
<dbReference type="PANTHER" id="PTHR13265">
    <property type="entry name" value="THO COMPLEX SUBUNIT 1"/>
    <property type="match status" value="1"/>
</dbReference>
<reference evidence="2 3" key="1">
    <citation type="journal article" date="2020" name="ISME J.">
        <title>Uncovering the hidden diversity of litter-decomposition mechanisms in mushroom-forming fungi.</title>
        <authorList>
            <person name="Floudas D."/>
            <person name="Bentzer J."/>
            <person name="Ahren D."/>
            <person name="Johansson T."/>
            <person name="Persson P."/>
            <person name="Tunlid A."/>
        </authorList>
    </citation>
    <scope>NUCLEOTIDE SEQUENCE [LARGE SCALE GENOMIC DNA]</scope>
    <source>
        <strain evidence="2 3">CBS 101986</strain>
    </source>
</reference>
<dbReference type="InterPro" id="IPR021861">
    <property type="entry name" value="THO_THOC1"/>
</dbReference>
<comment type="caution">
    <text evidence="2">The sequence shown here is derived from an EMBL/GenBank/DDBJ whole genome shotgun (WGS) entry which is preliminary data.</text>
</comment>
<dbReference type="AlphaFoldDB" id="A0A8H5ETR0"/>
<feature type="region of interest" description="Disordered" evidence="1">
    <location>
        <begin position="683"/>
        <end position="730"/>
    </location>
</feature>
<feature type="compositionally biased region" description="Basic and acidic residues" evidence="1">
    <location>
        <begin position="715"/>
        <end position="730"/>
    </location>
</feature>
<feature type="region of interest" description="Disordered" evidence="1">
    <location>
        <begin position="524"/>
        <end position="621"/>
    </location>
</feature>
<protein>
    <recommendedName>
        <fullName evidence="4">THO complex subunit 1</fullName>
    </recommendedName>
</protein>
<organism evidence="2 3">
    <name type="scientific">Psilocybe cf. subviscida</name>
    <dbReference type="NCBI Taxonomy" id="2480587"/>
    <lineage>
        <taxon>Eukaryota</taxon>
        <taxon>Fungi</taxon>
        <taxon>Dikarya</taxon>
        <taxon>Basidiomycota</taxon>
        <taxon>Agaricomycotina</taxon>
        <taxon>Agaricomycetes</taxon>
        <taxon>Agaricomycetidae</taxon>
        <taxon>Agaricales</taxon>
        <taxon>Agaricineae</taxon>
        <taxon>Strophariaceae</taxon>
        <taxon>Psilocybe</taxon>
    </lineage>
</organism>
<dbReference type="GO" id="GO:0000445">
    <property type="term" value="C:THO complex part of transcription export complex"/>
    <property type="evidence" value="ECO:0007669"/>
    <property type="project" value="TreeGrafter"/>
</dbReference>
<gene>
    <name evidence="2" type="ORF">D9619_002707</name>
</gene>
<feature type="compositionally biased region" description="Pro residues" evidence="1">
    <location>
        <begin position="605"/>
        <end position="617"/>
    </location>
</feature>
<name>A0A8H5ETR0_9AGAR</name>
<evidence type="ECO:0000313" key="3">
    <source>
        <dbReference type="Proteomes" id="UP000567179"/>
    </source>
</evidence>
<evidence type="ECO:0000256" key="1">
    <source>
        <dbReference type="SAM" id="MobiDB-lite"/>
    </source>
</evidence>